<feature type="binding site" evidence="12">
    <location>
        <position position="128"/>
    </location>
    <ligand>
        <name>L-histidine</name>
        <dbReference type="ChEBI" id="CHEBI:57595"/>
    </ligand>
</feature>
<comment type="similarity">
    <text evidence="2 11">Belongs to the class-II aminoacyl-tRNA synthetase family.</text>
</comment>
<dbReference type="SUPFAM" id="SSF52954">
    <property type="entry name" value="Class II aaRS ABD-related"/>
    <property type="match status" value="1"/>
</dbReference>
<comment type="catalytic activity">
    <reaction evidence="10 11">
        <text>tRNA(His) + L-histidine + ATP = L-histidyl-tRNA(His) + AMP + diphosphate + H(+)</text>
        <dbReference type="Rhea" id="RHEA:17313"/>
        <dbReference type="Rhea" id="RHEA-COMP:9665"/>
        <dbReference type="Rhea" id="RHEA-COMP:9689"/>
        <dbReference type="ChEBI" id="CHEBI:15378"/>
        <dbReference type="ChEBI" id="CHEBI:30616"/>
        <dbReference type="ChEBI" id="CHEBI:33019"/>
        <dbReference type="ChEBI" id="CHEBI:57595"/>
        <dbReference type="ChEBI" id="CHEBI:78442"/>
        <dbReference type="ChEBI" id="CHEBI:78527"/>
        <dbReference type="ChEBI" id="CHEBI:456215"/>
        <dbReference type="EC" id="6.1.1.21"/>
    </reaction>
</comment>
<feature type="binding site" evidence="12">
    <location>
        <position position="114"/>
    </location>
    <ligand>
        <name>L-histidine</name>
        <dbReference type="ChEBI" id="CHEBI:57595"/>
    </ligand>
</feature>
<keyword evidence="4 11" id="KW-0963">Cytoplasm</keyword>
<dbReference type="FunFam" id="3.30.930.10:FF:000005">
    <property type="entry name" value="Histidine--tRNA ligase"/>
    <property type="match status" value="1"/>
</dbReference>
<keyword evidence="15" id="KW-1185">Reference proteome</keyword>
<dbReference type="EC" id="6.1.1.21" evidence="11"/>
<dbReference type="AlphaFoldDB" id="A0A7W4H1Q9"/>
<keyword evidence="6 11" id="KW-0547">Nucleotide-binding</keyword>
<evidence type="ECO:0000256" key="3">
    <source>
        <dbReference type="ARBA" id="ARBA00011738"/>
    </source>
</evidence>
<gene>
    <name evidence="11 14" type="primary">hisS</name>
    <name evidence="14" type="ORF">H3H45_00755</name>
</gene>
<dbReference type="InterPro" id="IPR015807">
    <property type="entry name" value="His-tRNA-ligase"/>
</dbReference>
<dbReference type="InterPro" id="IPR036621">
    <property type="entry name" value="Anticodon-bd_dom_sf"/>
</dbReference>
<dbReference type="GO" id="GO:0005524">
    <property type="term" value="F:ATP binding"/>
    <property type="evidence" value="ECO:0007669"/>
    <property type="project" value="UniProtKB-UniRule"/>
</dbReference>
<dbReference type="Gene3D" id="3.40.50.800">
    <property type="entry name" value="Anticodon-binding domain"/>
    <property type="match status" value="1"/>
</dbReference>
<evidence type="ECO:0000256" key="1">
    <source>
        <dbReference type="ARBA" id="ARBA00004496"/>
    </source>
</evidence>
<feature type="domain" description="Aminoacyl-transfer RNA synthetases class-II family profile" evidence="13">
    <location>
        <begin position="1"/>
        <end position="330"/>
    </location>
</feature>
<accession>A0A7W4H1Q9</accession>
<evidence type="ECO:0000256" key="2">
    <source>
        <dbReference type="ARBA" id="ARBA00008226"/>
    </source>
</evidence>
<evidence type="ECO:0000256" key="4">
    <source>
        <dbReference type="ARBA" id="ARBA00022490"/>
    </source>
</evidence>
<dbReference type="GO" id="GO:0004821">
    <property type="term" value="F:histidine-tRNA ligase activity"/>
    <property type="evidence" value="ECO:0007669"/>
    <property type="project" value="UniProtKB-UniRule"/>
</dbReference>
<dbReference type="PROSITE" id="PS50862">
    <property type="entry name" value="AA_TRNA_LIGASE_II"/>
    <property type="match status" value="1"/>
</dbReference>
<dbReference type="PIRSF" id="PIRSF001549">
    <property type="entry name" value="His-tRNA_synth"/>
    <property type="match status" value="1"/>
</dbReference>
<sequence>MSKTLQAIRGMNDILPEQTPTWRYLENTLATLLDGYGYKEIRLPVLEFTELFARGIGEGTDVVDKEMYTFLDRNEESLTLRPEGTAGCVRAVLEHGLTGGGQVQKLWYAGPMYRYEKPQKGRYRQFHQVGVEVFNLPGPDIDAELIVLTARLWQKLGLADSVTLQLNSLGSSEARAVYRDALVAYLQERFEQLDEDSQRRLTTNPLRILDSKNAQTQALLVGAPTLHDYLDEESRVHFEGLKARLDAVGIGYEINPKLVRGLDYYGRTVFEWVTDKLGSQGTVCAGGRYDGLISQFGGKPTPGVGFAMGVERLVLLLETLELVPAELHSPADLYLCAFGEPAELAALTLAERLRDAMPGLRLVVNAGAGSFKSQFKKADKSGARFALILGEDELATRVVGCKPLRDDSEQQTIAWDALAQHLATCLAQA</sequence>
<evidence type="ECO:0000256" key="6">
    <source>
        <dbReference type="ARBA" id="ARBA00022741"/>
    </source>
</evidence>
<dbReference type="GO" id="GO:0006427">
    <property type="term" value="P:histidyl-tRNA aminoacylation"/>
    <property type="evidence" value="ECO:0007669"/>
    <property type="project" value="UniProtKB-UniRule"/>
</dbReference>
<dbReference type="CDD" id="cd00859">
    <property type="entry name" value="HisRS_anticodon"/>
    <property type="match status" value="1"/>
</dbReference>
<dbReference type="HAMAP" id="MF_00127">
    <property type="entry name" value="His_tRNA_synth"/>
    <property type="match status" value="1"/>
</dbReference>
<feature type="binding site" evidence="12">
    <location>
        <begin position="264"/>
        <end position="265"/>
    </location>
    <ligand>
        <name>L-histidine</name>
        <dbReference type="ChEBI" id="CHEBI:57595"/>
    </ligand>
</feature>
<evidence type="ECO:0000256" key="11">
    <source>
        <dbReference type="HAMAP-Rule" id="MF_00127"/>
    </source>
</evidence>
<dbReference type="RefSeq" id="WP_182831875.1">
    <property type="nucleotide sequence ID" value="NZ_JACJFN010000001.1"/>
</dbReference>
<evidence type="ECO:0000256" key="7">
    <source>
        <dbReference type="ARBA" id="ARBA00022840"/>
    </source>
</evidence>
<dbReference type="EMBL" id="JACJFN010000001">
    <property type="protein sequence ID" value="MBB1517748.1"/>
    <property type="molecule type" value="Genomic_DNA"/>
</dbReference>
<protein>
    <recommendedName>
        <fullName evidence="11">Histidine--tRNA ligase</fullName>
        <ecNumber evidence="11">6.1.1.21</ecNumber>
    </recommendedName>
    <alternativeName>
        <fullName evidence="11">Histidyl-tRNA synthetase</fullName>
        <shortName evidence="11">HisRS</shortName>
    </alternativeName>
</protein>
<dbReference type="InterPro" id="IPR041715">
    <property type="entry name" value="HisRS-like_core"/>
</dbReference>
<dbReference type="NCBIfam" id="TIGR00442">
    <property type="entry name" value="hisS"/>
    <property type="match status" value="1"/>
</dbReference>
<keyword evidence="5 11" id="KW-0436">Ligase</keyword>
<name>A0A7W4H1Q9_9GAMM</name>
<dbReference type="InterPro" id="IPR045864">
    <property type="entry name" value="aa-tRNA-synth_II/BPL/LPL"/>
</dbReference>
<evidence type="ECO:0000313" key="15">
    <source>
        <dbReference type="Proteomes" id="UP000581189"/>
    </source>
</evidence>
<evidence type="ECO:0000313" key="14">
    <source>
        <dbReference type="EMBL" id="MBB1517748.1"/>
    </source>
</evidence>
<dbReference type="SUPFAM" id="SSF55681">
    <property type="entry name" value="Class II aaRS and biotin synthetases"/>
    <property type="match status" value="1"/>
</dbReference>
<evidence type="ECO:0000259" key="13">
    <source>
        <dbReference type="PROSITE" id="PS50862"/>
    </source>
</evidence>
<dbReference type="CDD" id="cd00773">
    <property type="entry name" value="HisRS-like_core"/>
    <property type="match status" value="1"/>
</dbReference>
<keyword evidence="7 11" id="KW-0067">ATP-binding</keyword>
<feature type="binding site" evidence="12">
    <location>
        <begin position="83"/>
        <end position="85"/>
    </location>
    <ligand>
        <name>L-histidine</name>
        <dbReference type="ChEBI" id="CHEBI:57595"/>
    </ligand>
</feature>
<dbReference type="Pfam" id="PF13393">
    <property type="entry name" value="tRNA-synt_His"/>
    <property type="match status" value="1"/>
</dbReference>
<dbReference type="InterPro" id="IPR033656">
    <property type="entry name" value="HisRS_anticodon"/>
</dbReference>
<dbReference type="GO" id="GO:0005737">
    <property type="term" value="C:cytoplasm"/>
    <property type="evidence" value="ECO:0007669"/>
    <property type="project" value="UniProtKB-SubCell"/>
</dbReference>
<dbReference type="Proteomes" id="UP000581189">
    <property type="component" value="Unassembled WGS sequence"/>
</dbReference>
<evidence type="ECO:0000256" key="12">
    <source>
        <dbReference type="PIRSR" id="PIRSR001549-1"/>
    </source>
</evidence>
<reference evidence="14 15" key="1">
    <citation type="submission" date="2020-08" db="EMBL/GenBank/DDBJ databases">
        <authorList>
            <person name="Kim C.M."/>
        </authorList>
    </citation>
    <scope>NUCLEOTIDE SEQUENCE [LARGE SCALE GENOMIC DNA]</scope>
    <source>
        <strain evidence="14 15">SR9</strain>
    </source>
</reference>
<keyword evidence="9 11" id="KW-0030">Aminoacyl-tRNA synthetase</keyword>
<dbReference type="InterPro" id="IPR004154">
    <property type="entry name" value="Anticodon-bd"/>
</dbReference>
<comment type="subunit">
    <text evidence="3 11">Homodimer.</text>
</comment>
<evidence type="ECO:0000256" key="8">
    <source>
        <dbReference type="ARBA" id="ARBA00022917"/>
    </source>
</evidence>
<feature type="binding site" evidence="12">
    <location>
        <position position="132"/>
    </location>
    <ligand>
        <name>L-histidine</name>
        <dbReference type="ChEBI" id="CHEBI:57595"/>
    </ligand>
</feature>
<comment type="caution">
    <text evidence="14">The sequence shown here is derived from an EMBL/GenBank/DDBJ whole genome shotgun (WGS) entry which is preliminary data.</text>
</comment>
<feature type="binding site" evidence="12">
    <location>
        <position position="260"/>
    </location>
    <ligand>
        <name>L-histidine</name>
        <dbReference type="ChEBI" id="CHEBI:57595"/>
    </ligand>
</feature>
<organism evidence="14 15">
    <name type="scientific">Aquipseudomonas guryensis</name>
    <dbReference type="NCBI Taxonomy" id="2759165"/>
    <lineage>
        <taxon>Bacteria</taxon>
        <taxon>Pseudomonadati</taxon>
        <taxon>Pseudomonadota</taxon>
        <taxon>Gammaproteobacteria</taxon>
        <taxon>Pseudomonadales</taxon>
        <taxon>Pseudomonadaceae</taxon>
        <taxon>Aquipseudomonas</taxon>
    </lineage>
</organism>
<dbReference type="Gene3D" id="3.30.930.10">
    <property type="entry name" value="Bira Bifunctional Protein, Domain 2"/>
    <property type="match status" value="1"/>
</dbReference>
<evidence type="ECO:0000256" key="9">
    <source>
        <dbReference type="ARBA" id="ARBA00023146"/>
    </source>
</evidence>
<proteinExistence type="inferred from homology"/>
<dbReference type="InterPro" id="IPR004516">
    <property type="entry name" value="HisRS/HisZ"/>
</dbReference>
<dbReference type="PANTHER" id="PTHR43707">
    <property type="entry name" value="HISTIDYL-TRNA SYNTHETASE"/>
    <property type="match status" value="1"/>
</dbReference>
<dbReference type="PANTHER" id="PTHR43707:SF1">
    <property type="entry name" value="HISTIDINE--TRNA LIGASE, MITOCHONDRIAL-RELATED"/>
    <property type="match status" value="1"/>
</dbReference>
<comment type="subcellular location">
    <subcellularLocation>
        <location evidence="1 11">Cytoplasm</location>
    </subcellularLocation>
</comment>
<dbReference type="InterPro" id="IPR006195">
    <property type="entry name" value="aa-tRNA-synth_II"/>
</dbReference>
<evidence type="ECO:0000256" key="5">
    <source>
        <dbReference type="ARBA" id="ARBA00022598"/>
    </source>
</evidence>
<evidence type="ECO:0000256" key="10">
    <source>
        <dbReference type="ARBA" id="ARBA00047639"/>
    </source>
</evidence>
<dbReference type="Pfam" id="PF03129">
    <property type="entry name" value="HGTP_anticodon"/>
    <property type="match status" value="1"/>
</dbReference>
<keyword evidence="8 11" id="KW-0648">Protein biosynthesis</keyword>